<evidence type="ECO:0000256" key="1">
    <source>
        <dbReference type="SAM" id="MobiDB-lite"/>
    </source>
</evidence>
<dbReference type="Proteomes" id="UP000886998">
    <property type="component" value="Unassembled WGS sequence"/>
</dbReference>
<evidence type="ECO:0000313" key="3">
    <source>
        <dbReference type="EMBL" id="GFY70989.1"/>
    </source>
</evidence>
<protein>
    <recommendedName>
        <fullName evidence="2">G-patch domain-containing protein</fullName>
    </recommendedName>
</protein>
<dbReference type="Pfam" id="PF01585">
    <property type="entry name" value="G-patch"/>
    <property type="match status" value="1"/>
</dbReference>
<proteinExistence type="predicted"/>
<gene>
    <name evidence="3" type="primary">AVEN_208335_1</name>
    <name evidence="3" type="ORF">TNIN_221881</name>
</gene>
<dbReference type="EMBL" id="BMAV01018550">
    <property type="protein sequence ID" value="GFY70989.1"/>
    <property type="molecule type" value="Genomic_DNA"/>
</dbReference>
<feature type="domain" description="G-patch" evidence="2">
    <location>
        <begin position="18"/>
        <end position="49"/>
    </location>
</feature>
<evidence type="ECO:0000313" key="4">
    <source>
        <dbReference type="Proteomes" id="UP000886998"/>
    </source>
</evidence>
<feature type="compositionally biased region" description="Low complexity" evidence="1">
    <location>
        <begin position="130"/>
        <end position="142"/>
    </location>
</feature>
<evidence type="ECO:0000259" key="2">
    <source>
        <dbReference type="PROSITE" id="PS50174"/>
    </source>
</evidence>
<comment type="caution">
    <text evidence="3">The sequence shown here is derived from an EMBL/GenBank/DDBJ whole genome shotgun (WGS) entry which is preliminary data.</text>
</comment>
<dbReference type="AlphaFoldDB" id="A0A8X6YGH5"/>
<dbReference type="GO" id="GO:0003676">
    <property type="term" value="F:nucleic acid binding"/>
    <property type="evidence" value="ECO:0007669"/>
    <property type="project" value="InterPro"/>
</dbReference>
<dbReference type="InterPro" id="IPR000467">
    <property type="entry name" value="G_patch_dom"/>
</dbReference>
<dbReference type="InterPro" id="IPR040676">
    <property type="entry name" value="DUF5641"/>
</dbReference>
<keyword evidence="4" id="KW-1185">Reference proteome</keyword>
<dbReference type="OrthoDB" id="6622149at2759"/>
<accession>A0A8X6YGH5</accession>
<dbReference type="PROSITE" id="PS50174">
    <property type="entry name" value="G_PATCH"/>
    <property type="match status" value="1"/>
</dbReference>
<dbReference type="SMART" id="SM00443">
    <property type="entry name" value="G_patch"/>
    <property type="match status" value="1"/>
</dbReference>
<dbReference type="PANTHER" id="PTHR47331">
    <property type="entry name" value="PHD-TYPE DOMAIN-CONTAINING PROTEIN"/>
    <property type="match status" value="1"/>
</dbReference>
<name>A0A8X6YGH5_9ARAC</name>
<sequence>MRKKKEPAAIPTTPFTSGSSVAAKIMVEYGFKEGQGLGKKEQGMSRALQERILGTAKKDFFKVRKASSIKEGDIVLVGDTNSKRINWPLGKVKNIYPGKDGIVRVVEIKTKNGTFLRPVQRLYPLEVGEPGNFPFPGEEPTPSVADGHFTREPPSVPDPVSTKTDHQDPLVRRSRYSQILKPTKT</sequence>
<organism evidence="3 4">
    <name type="scientific">Trichonephila inaurata madagascariensis</name>
    <dbReference type="NCBI Taxonomy" id="2747483"/>
    <lineage>
        <taxon>Eukaryota</taxon>
        <taxon>Metazoa</taxon>
        <taxon>Ecdysozoa</taxon>
        <taxon>Arthropoda</taxon>
        <taxon>Chelicerata</taxon>
        <taxon>Arachnida</taxon>
        <taxon>Araneae</taxon>
        <taxon>Araneomorphae</taxon>
        <taxon>Entelegynae</taxon>
        <taxon>Araneoidea</taxon>
        <taxon>Nephilidae</taxon>
        <taxon>Trichonephila</taxon>
        <taxon>Trichonephila inaurata</taxon>
    </lineage>
</organism>
<dbReference type="Pfam" id="PF18701">
    <property type="entry name" value="DUF5641"/>
    <property type="match status" value="1"/>
</dbReference>
<feature type="region of interest" description="Disordered" evidence="1">
    <location>
        <begin position="130"/>
        <end position="185"/>
    </location>
</feature>
<dbReference type="PANTHER" id="PTHR47331:SF6">
    <property type="entry name" value="DOUBLECORTIN DOMAIN-CONTAINING PROTEIN"/>
    <property type="match status" value="1"/>
</dbReference>
<reference evidence="3" key="1">
    <citation type="submission" date="2020-08" db="EMBL/GenBank/DDBJ databases">
        <title>Multicomponent nature underlies the extraordinary mechanical properties of spider dragline silk.</title>
        <authorList>
            <person name="Kono N."/>
            <person name="Nakamura H."/>
            <person name="Mori M."/>
            <person name="Yoshida Y."/>
            <person name="Ohtoshi R."/>
            <person name="Malay A.D."/>
            <person name="Moran D.A.P."/>
            <person name="Tomita M."/>
            <person name="Numata K."/>
            <person name="Arakawa K."/>
        </authorList>
    </citation>
    <scope>NUCLEOTIDE SEQUENCE</scope>
</reference>